<name>A0A4R0N585_9SPHI</name>
<dbReference type="EMBL" id="SJSK01000001">
    <property type="protein sequence ID" value="TCC94577.1"/>
    <property type="molecule type" value="Genomic_DNA"/>
</dbReference>
<evidence type="ECO:0000259" key="6">
    <source>
        <dbReference type="Pfam" id="PF01694"/>
    </source>
</evidence>
<keyword evidence="7" id="KW-0645">Protease</keyword>
<evidence type="ECO:0000313" key="8">
    <source>
        <dbReference type="Proteomes" id="UP000292884"/>
    </source>
</evidence>
<feature type="transmembrane region" description="Helical" evidence="5">
    <location>
        <begin position="47"/>
        <end position="74"/>
    </location>
</feature>
<feature type="transmembrane region" description="Helical" evidence="5">
    <location>
        <begin position="111"/>
        <end position="133"/>
    </location>
</feature>
<feature type="transmembrane region" description="Helical" evidence="5">
    <location>
        <begin position="6"/>
        <end position="26"/>
    </location>
</feature>
<dbReference type="PANTHER" id="PTHR43066:SF5">
    <property type="entry name" value="RHOMBOID-LIKE PROTEIN 11, CHLOROPLASTIC-RELATED"/>
    <property type="match status" value="1"/>
</dbReference>
<protein>
    <submittedName>
        <fullName evidence="7">Rhomboid family intramembrane serine protease</fullName>
    </submittedName>
</protein>
<keyword evidence="7" id="KW-0378">Hydrolase</keyword>
<accession>A0A4R0N585</accession>
<reference evidence="7 8" key="1">
    <citation type="submission" date="2019-02" db="EMBL/GenBank/DDBJ databases">
        <title>Pedobacter sp. RP-1-13 sp. nov., isolated from Arctic soil.</title>
        <authorList>
            <person name="Dahal R.H."/>
        </authorList>
    </citation>
    <scope>NUCLEOTIDE SEQUENCE [LARGE SCALE GENOMIC DNA]</scope>
    <source>
        <strain evidence="7 8">RP-1-13</strain>
    </source>
</reference>
<dbReference type="InterPro" id="IPR022764">
    <property type="entry name" value="Peptidase_S54_rhomboid_dom"/>
</dbReference>
<dbReference type="Gene3D" id="1.20.1540.10">
    <property type="entry name" value="Rhomboid-like"/>
    <property type="match status" value="1"/>
</dbReference>
<organism evidence="7 8">
    <name type="scientific">Pedobacter frigiditerrae</name>
    <dbReference type="NCBI Taxonomy" id="2530452"/>
    <lineage>
        <taxon>Bacteria</taxon>
        <taxon>Pseudomonadati</taxon>
        <taxon>Bacteroidota</taxon>
        <taxon>Sphingobacteriia</taxon>
        <taxon>Sphingobacteriales</taxon>
        <taxon>Sphingobacteriaceae</taxon>
        <taxon>Pedobacter</taxon>
    </lineage>
</organism>
<dbReference type="GO" id="GO:0016020">
    <property type="term" value="C:membrane"/>
    <property type="evidence" value="ECO:0007669"/>
    <property type="project" value="UniProtKB-SubCell"/>
</dbReference>
<keyword evidence="8" id="KW-1185">Reference proteome</keyword>
<feature type="domain" description="Peptidase S54 rhomboid" evidence="6">
    <location>
        <begin position="46"/>
        <end position="191"/>
    </location>
</feature>
<proteinExistence type="predicted"/>
<evidence type="ECO:0000313" key="7">
    <source>
        <dbReference type="EMBL" id="TCC94577.1"/>
    </source>
</evidence>
<feature type="transmembrane region" description="Helical" evidence="5">
    <location>
        <begin position="80"/>
        <end position="99"/>
    </location>
</feature>
<dbReference type="AlphaFoldDB" id="A0A4R0N585"/>
<dbReference type="GO" id="GO:0006508">
    <property type="term" value="P:proteolysis"/>
    <property type="evidence" value="ECO:0007669"/>
    <property type="project" value="UniProtKB-KW"/>
</dbReference>
<feature type="transmembrane region" description="Helical" evidence="5">
    <location>
        <begin position="175"/>
        <end position="195"/>
    </location>
</feature>
<feature type="transmembrane region" description="Helical" evidence="5">
    <location>
        <begin position="145"/>
        <end position="163"/>
    </location>
</feature>
<dbReference type="Proteomes" id="UP000292884">
    <property type="component" value="Unassembled WGS sequence"/>
</dbReference>
<dbReference type="OrthoDB" id="9807874at2"/>
<dbReference type="InterPro" id="IPR035952">
    <property type="entry name" value="Rhomboid-like_sf"/>
</dbReference>
<dbReference type="RefSeq" id="WP_131552436.1">
    <property type="nucleotide sequence ID" value="NZ_SJSK01000001.1"/>
</dbReference>
<keyword evidence="2 5" id="KW-0812">Transmembrane</keyword>
<keyword evidence="3 5" id="KW-1133">Transmembrane helix</keyword>
<dbReference type="PANTHER" id="PTHR43066">
    <property type="entry name" value="RHOMBOID-RELATED PROTEIN"/>
    <property type="match status" value="1"/>
</dbReference>
<gene>
    <name evidence="7" type="ORF">EZ428_02110</name>
</gene>
<evidence type="ECO:0000256" key="1">
    <source>
        <dbReference type="ARBA" id="ARBA00004141"/>
    </source>
</evidence>
<sequence length="209" mass="23581">MQYLNDTPVASIIFVFTLITSVYAFNDATVYGKFMLHPYTVSKGKKLYTYITSGLIHADWTHLIFNMLTFYFFAFPLEQLLGHWQFGLLYIVSMVLADIPSVLKHKNEYRYHSLGASGAISGVLFSMILFAPFMQIGILFLPPQLGIWAIIFGPLYLFYCYYMSKKSNDNINHDAHFFGALAGILLTVILSPGIISDFIAQIITKLTGG</sequence>
<evidence type="ECO:0000256" key="4">
    <source>
        <dbReference type="ARBA" id="ARBA00023136"/>
    </source>
</evidence>
<evidence type="ECO:0000256" key="3">
    <source>
        <dbReference type="ARBA" id="ARBA00022989"/>
    </source>
</evidence>
<keyword evidence="4 5" id="KW-0472">Membrane</keyword>
<comment type="caution">
    <text evidence="7">The sequence shown here is derived from an EMBL/GenBank/DDBJ whole genome shotgun (WGS) entry which is preliminary data.</text>
</comment>
<comment type="subcellular location">
    <subcellularLocation>
        <location evidence="1">Membrane</location>
        <topology evidence="1">Multi-pass membrane protein</topology>
    </subcellularLocation>
</comment>
<evidence type="ECO:0000256" key="5">
    <source>
        <dbReference type="SAM" id="Phobius"/>
    </source>
</evidence>
<dbReference type="Pfam" id="PF01694">
    <property type="entry name" value="Rhomboid"/>
    <property type="match status" value="1"/>
</dbReference>
<dbReference type="SUPFAM" id="SSF144091">
    <property type="entry name" value="Rhomboid-like"/>
    <property type="match status" value="1"/>
</dbReference>
<evidence type="ECO:0000256" key="2">
    <source>
        <dbReference type="ARBA" id="ARBA00022692"/>
    </source>
</evidence>
<dbReference type="GO" id="GO:0004252">
    <property type="term" value="F:serine-type endopeptidase activity"/>
    <property type="evidence" value="ECO:0007669"/>
    <property type="project" value="InterPro"/>
</dbReference>